<feature type="domain" description="Protein kinase" evidence="9">
    <location>
        <begin position="1"/>
        <end position="303"/>
    </location>
</feature>
<name>A0A072UBN1_MEDTR</name>
<evidence type="ECO:0000256" key="7">
    <source>
        <dbReference type="ARBA" id="ARBA00023180"/>
    </source>
</evidence>
<dbReference type="PRINTS" id="PR00602">
    <property type="entry name" value="BARWIN"/>
</dbReference>
<dbReference type="SMART" id="SM00220">
    <property type="entry name" value="S_TKc"/>
    <property type="match status" value="1"/>
</dbReference>
<evidence type="ECO:0000256" key="3">
    <source>
        <dbReference type="ARBA" id="ARBA00022692"/>
    </source>
</evidence>
<feature type="domain" description="Barwin" evidence="10">
    <location>
        <begin position="23"/>
        <end position="147"/>
    </location>
</feature>
<gene>
    <name evidence="11" type="ordered locus">MTR_6g083290</name>
</gene>
<protein>
    <submittedName>
        <fullName evidence="11">Chitinase / Hevein / PR-4 / Wheatwin2</fullName>
    </submittedName>
</protein>
<dbReference type="GO" id="GO:0042742">
    <property type="term" value="P:defense response to bacterium"/>
    <property type="evidence" value="ECO:0007669"/>
    <property type="project" value="InterPro"/>
</dbReference>
<evidence type="ECO:0000256" key="5">
    <source>
        <dbReference type="ARBA" id="ARBA00022989"/>
    </source>
</evidence>
<dbReference type="EMBL" id="CM001222">
    <property type="protein sequence ID" value="KEH27022.1"/>
    <property type="molecule type" value="Genomic_DNA"/>
</dbReference>
<keyword evidence="2" id="KW-0723">Serine/threonine-protein kinase</keyword>
<organism evidence="11 13">
    <name type="scientific">Medicago truncatula</name>
    <name type="common">Barrel medic</name>
    <name type="synonym">Medicago tribuloides</name>
    <dbReference type="NCBI Taxonomy" id="3880"/>
    <lineage>
        <taxon>Eukaryota</taxon>
        <taxon>Viridiplantae</taxon>
        <taxon>Streptophyta</taxon>
        <taxon>Embryophyta</taxon>
        <taxon>Tracheophyta</taxon>
        <taxon>Spermatophyta</taxon>
        <taxon>Magnoliopsida</taxon>
        <taxon>eudicotyledons</taxon>
        <taxon>Gunneridae</taxon>
        <taxon>Pentapetalae</taxon>
        <taxon>rosids</taxon>
        <taxon>fabids</taxon>
        <taxon>Fabales</taxon>
        <taxon>Fabaceae</taxon>
        <taxon>Papilionoideae</taxon>
        <taxon>50 kb inversion clade</taxon>
        <taxon>NPAAA clade</taxon>
        <taxon>Hologalegina</taxon>
        <taxon>IRL clade</taxon>
        <taxon>Trifolieae</taxon>
        <taxon>Medicago</taxon>
    </lineage>
</organism>
<evidence type="ECO:0000256" key="8">
    <source>
        <dbReference type="SAM" id="SignalP"/>
    </source>
</evidence>
<evidence type="ECO:0000256" key="6">
    <source>
        <dbReference type="ARBA" id="ARBA00023136"/>
    </source>
</evidence>
<keyword evidence="2" id="KW-0808">Transferase</keyword>
<reference evidence="11 13" key="2">
    <citation type="journal article" date="2014" name="BMC Genomics">
        <title>An improved genome release (version Mt4.0) for the model legume Medicago truncatula.</title>
        <authorList>
            <person name="Tang H."/>
            <person name="Krishnakumar V."/>
            <person name="Bidwell S."/>
            <person name="Rosen B."/>
            <person name="Chan A."/>
            <person name="Zhou S."/>
            <person name="Gentzbittel L."/>
            <person name="Childs K.L."/>
            <person name="Yandell M."/>
            <person name="Gundlach H."/>
            <person name="Mayer K.F."/>
            <person name="Schwartz D.C."/>
            <person name="Town C.D."/>
        </authorList>
    </citation>
    <scope>GENOME REANNOTATION</scope>
    <source>
        <strain evidence="11">A17</strain>
        <strain evidence="12 13">cv. Jemalong A17</strain>
    </source>
</reference>
<dbReference type="GO" id="GO:0004674">
    <property type="term" value="F:protein serine/threonine kinase activity"/>
    <property type="evidence" value="ECO:0007669"/>
    <property type="project" value="UniProtKB-KW"/>
</dbReference>
<dbReference type="SUPFAM" id="SSF56112">
    <property type="entry name" value="Protein kinase-like (PK-like)"/>
    <property type="match status" value="1"/>
</dbReference>
<dbReference type="InterPro" id="IPR011009">
    <property type="entry name" value="Kinase-like_dom_sf"/>
</dbReference>
<dbReference type="PROSITE" id="PS51174">
    <property type="entry name" value="BARWIN_3"/>
    <property type="match status" value="1"/>
</dbReference>
<dbReference type="Proteomes" id="UP000002051">
    <property type="component" value="Chromosome 6"/>
</dbReference>
<dbReference type="Pfam" id="PF00967">
    <property type="entry name" value="Barwin"/>
    <property type="match status" value="1"/>
</dbReference>
<keyword evidence="6" id="KW-0472">Membrane</keyword>
<dbReference type="InterPro" id="IPR018226">
    <property type="entry name" value="Barwin_CS"/>
</dbReference>
<evidence type="ECO:0000256" key="1">
    <source>
        <dbReference type="ARBA" id="ARBA00004479"/>
    </source>
</evidence>
<evidence type="ECO:0000313" key="11">
    <source>
        <dbReference type="EMBL" id="KEH27022.1"/>
    </source>
</evidence>
<evidence type="ECO:0000259" key="10">
    <source>
        <dbReference type="PROSITE" id="PS51174"/>
    </source>
</evidence>
<keyword evidence="13" id="KW-1185">Reference proteome</keyword>
<evidence type="ECO:0000256" key="2">
    <source>
        <dbReference type="ARBA" id="ARBA00022527"/>
    </source>
</evidence>
<accession>A0A072UBN1</accession>
<dbReference type="GO" id="GO:0050832">
    <property type="term" value="P:defense response to fungus"/>
    <property type="evidence" value="ECO:0007669"/>
    <property type="project" value="InterPro"/>
</dbReference>
<dbReference type="PROSITE" id="PS00772">
    <property type="entry name" value="BARWIN_2"/>
    <property type="match status" value="1"/>
</dbReference>
<reference evidence="12" key="3">
    <citation type="submission" date="2015-04" db="UniProtKB">
        <authorList>
            <consortium name="EnsemblPlants"/>
        </authorList>
    </citation>
    <scope>IDENTIFICATION</scope>
    <source>
        <strain evidence="12">cv. Jemalong A17</strain>
    </source>
</reference>
<dbReference type="HOGENOM" id="CLU_048195_0_0_1"/>
<dbReference type="InterPro" id="IPR036908">
    <property type="entry name" value="RlpA-like_sf"/>
</dbReference>
<keyword evidence="4 8" id="KW-0732">Signal</keyword>
<evidence type="ECO:0000313" key="12">
    <source>
        <dbReference type="EnsemblPlants" id="KEH27022"/>
    </source>
</evidence>
<dbReference type="SUPFAM" id="SSF50685">
    <property type="entry name" value="Barwin-like endoglucanases"/>
    <property type="match status" value="1"/>
</dbReference>
<dbReference type="GO" id="GO:0016020">
    <property type="term" value="C:membrane"/>
    <property type="evidence" value="ECO:0007669"/>
    <property type="project" value="UniProtKB-SubCell"/>
</dbReference>
<dbReference type="PANTHER" id="PTHR27009">
    <property type="entry name" value="RUST RESISTANCE KINASE LR10-RELATED"/>
    <property type="match status" value="1"/>
</dbReference>
<feature type="chain" id="PRO_5014499513" evidence="8">
    <location>
        <begin position="23"/>
        <end position="316"/>
    </location>
</feature>
<dbReference type="Gene3D" id="1.10.510.10">
    <property type="entry name" value="Transferase(Phosphotransferase) domain 1"/>
    <property type="match status" value="1"/>
</dbReference>
<dbReference type="Pfam" id="PF00069">
    <property type="entry name" value="Pkinase"/>
    <property type="match status" value="1"/>
</dbReference>
<keyword evidence="2" id="KW-0418">Kinase</keyword>
<feature type="signal peptide" evidence="8">
    <location>
        <begin position="1"/>
        <end position="22"/>
    </location>
</feature>
<dbReference type="InterPro" id="IPR045874">
    <property type="entry name" value="LRK10/LRL21-25-like"/>
</dbReference>
<evidence type="ECO:0000313" key="13">
    <source>
        <dbReference type="Proteomes" id="UP000002051"/>
    </source>
</evidence>
<keyword evidence="5" id="KW-1133">Transmembrane helix</keyword>
<dbReference type="InterPro" id="IPR001153">
    <property type="entry name" value="Barwin_dom"/>
</dbReference>
<dbReference type="ExpressionAtlas" id="A0A072UBN1">
    <property type="expression patterns" value="differential"/>
</dbReference>
<keyword evidence="7" id="KW-0325">Glycoprotein</keyword>
<keyword evidence="3" id="KW-0812">Transmembrane</keyword>
<proteinExistence type="predicted"/>
<dbReference type="GO" id="GO:0005524">
    <property type="term" value="F:ATP binding"/>
    <property type="evidence" value="ECO:0007669"/>
    <property type="project" value="InterPro"/>
</dbReference>
<evidence type="ECO:0000256" key="4">
    <source>
        <dbReference type="ARBA" id="ARBA00022729"/>
    </source>
</evidence>
<dbReference type="PROSITE" id="PS50011">
    <property type="entry name" value="PROTEIN_KINASE_DOM"/>
    <property type="match status" value="1"/>
</dbReference>
<dbReference type="Gene3D" id="2.40.40.10">
    <property type="entry name" value="RlpA-like domain"/>
    <property type="match status" value="1"/>
</dbReference>
<sequence length="316" mass="35170">MFKQIFLLDLVLIFCVLALASAQSARFVEAKYRSFNSSNLNTSGVLCAAQDGNKSFSWPSKYGLTAFCGPVGPVGKAACGKCLDVSYDNPSPKIFLTELVERVRIVDNCSSGGLELDIDVFKRFDTSGYGMSQGYLVVDYEFVDCGSSHSNWKGNLIIDFGLAKLCPKKESIISMTDQRGTMGYVAPEVWNRHFGGVSHKSDVYSYGMMLLEMVGGRKNIIADASHTSEIYFPHWVYNRLELGTNLRPDGVMDTEEDEIARRMTIVGLWCIQTFPSDRPTMSKVIEMLEVNMNLLEIPPKPYLSSPTRSISESFKS</sequence>
<comment type="subcellular location">
    <subcellularLocation>
        <location evidence="1">Membrane</location>
        <topology evidence="1">Single-pass type I membrane protein</topology>
    </subcellularLocation>
</comment>
<dbReference type="EnsemblPlants" id="KEH27022">
    <property type="protein sequence ID" value="KEH27022"/>
    <property type="gene ID" value="MTR_6g083290"/>
</dbReference>
<evidence type="ECO:0000259" key="9">
    <source>
        <dbReference type="PROSITE" id="PS50011"/>
    </source>
</evidence>
<dbReference type="AlphaFoldDB" id="A0A072UBN1"/>
<dbReference type="InterPro" id="IPR000719">
    <property type="entry name" value="Prot_kinase_dom"/>
</dbReference>
<reference evidence="11 13" key="1">
    <citation type="journal article" date="2011" name="Nature">
        <title>The Medicago genome provides insight into the evolution of rhizobial symbioses.</title>
        <authorList>
            <person name="Young N.D."/>
            <person name="Debelle F."/>
            <person name="Oldroyd G.E."/>
            <person name="Geurts R."/>
            <person name="Cannon S.B."/>
            <person name="Udvardi M.K."/>
            <person name="Benedito V.A."/>
            <person name="Mayer K.F."/>
            <person name="Gouzy J."/>
            <person name="Schoof H."/>
            <person name="Van de Peer Y."/>
            <person name="Proost S."/>
            <person name="Cook D.R."/>
            <person name="Meyers B.C."/>
            <person name="Spannagl M."/>
            <person name="Cheung F."/>
            <person name="De Mita S."/>
            <person name="Krishnakumar V."/>
            <person name="Gundlach H."/>
            <person name="Zhou S."/>
            <person name="Mudge J."/>
            <person name="Bharti A.K."/>
            <person name="Murray J.D."/>
            <person name="Naoumkina M.A."/>
            <person name="Rosen B."/>
            <person name="Silverstein K.A."/>
            <person name="Tang H."/>
            <person name="Rombauts S."/>
            <person name="Zhao P.X."/>
            <person name="Zhou P."/>
            <person name="Barbe V."/>
            <person name="Bardou P."/>
            <person name="Bechner M."/>
            <person name="Bellec A."/>
            <person name="Berger A."/>
            <person name="Berges H."/>
            <person name="Bidwell S."/>
            <person name="Bisseling T."/>
            <person name="Choisne N."/>
            <person name="Couloux A."/>
            <person name="Denny R."/>
            <person name="Deshpande S."/>
            <person name="Dai X."/>
            <person name="Doyle J.J."/>
            <person name="Dudez A.M."/>
            <person name="Farmer A.D."/>
            <person name="Fouteau S."/>
            <person name="Franken C."/>
            <person name="Gibelin C."/>
            <person name="Gish J."/>
            <person name="Goldstein S."/>
            <person name="Gonzalez A.J."/>
            <person name="Green P.J."/>
            <person name="Hallab A."/>
            <person name="Hartog M."/>
            <person name="Hua A."/>
            <person name="Humphray S.J."/>
            <person name="Jeong D.H."/>
            <person name="Jing Y."/>
            <person name="Jocker A."/>
            <person name="Kenton S.M."/>
            <person name="Kim D.J."/>
            <person name="Klee K."/>
            <person name="Lai H."/>
            <person name="Lang C."/>
            <person name="Lin S."/>
            <person name="Macmil S.L."/>
            <person name="Magdelenat G."/>
            <person name="Matthews L."/>
            <person name="McCorrison J."/>
            <person name="Monaghan E.L."/>
            <person name="Mun J.H."/>
            <person name="Najar F.Z."/>
            <person name="Nicholson C."/>
            <person name="Noirot C."/>
            <person name="O'Bleness M."/>
            <person name="Paule C.R."/>
            <person name="Poulain J."/>
            <person name="Prion F."/>
            <person name="Qin B."/>
            <person name="Qu C."/>
            <person name="Retzel E.F."/>
            <person name="Riddle C."/>
            <person name="Sallet E."/>
            <person name="Samain S."/>
            <person name="Samson N."/>
            <person name="Sanders I."/>
            <person name="Saurat O."/>
            <person name="Scarpelli C."/>
            <person name="Schiex T."/>
            <person name="Segurens B."/>
            <person name="Severin A.J."/>
            <person name="Sherrier D.J."/>
            <person name="Shi R."/>
            <person name="Sims S."/>
            <person name="Singer S.R."/>
            <person name="Sinharoy S."/>
            <person name="Sterck L."/>
            <person name="Viollet A."/>
            <person name="Wang B.B."/>
            <person name="Wang K."/>
            <person name="Wang M."/>
            <person name="Wang X."/>
            <person name="Warfsmann J."/>
            <person name="Weissenbach J."/>
            <person name="White D.D."/>
            <person name="White J.D."/>
            <person name="Wiley G.B."/>
            <person name="Wincker P."/>
            <person name="Xing Y."/>
            <person name="Yang L."/>
            <person name="Yao Z."/>
            <person name="Ying F."/>
            <person name="Zhai J."/>
            <person name="Zhou L."/>
            <person name="Zuber A."/>
            <person name="Denarie J."/>
            <person name="Dixon R.A."/>
            <person name="May G.D."/>
            <person name="Schwartz D.C."/>
            <person name="Rogers J."/>
            <person name="Quetier F."/>
            <person name="Town C.D."/>
            <person name="Roe B.A."/>
        </authorList>
    </citation>
    <scope>NUCLEOTIDE SEQUENCE [LARGE SCALE GENOMIC DNA]</scope>
    <source>
        <strain evidence="11">A17</strain>
        <strain evidence="12 13">cv. Jemalong A17</strain>
    </source>
</reference>